<accession>K8EC17</accession>
<evidence type="ECO:0000313" key="1">
    <source>
        <dbReference type="EMBL" id="CCO09243.1"/>
    </source>
</evidence>
<evidence type="ECO:0000313" key="2">
    <source>
        <dbReference type="Proteomes" id="UP000009315"/>
    </source>
</evidence>
<dbReference type="STRING" id="1121428.DESHY_70029"/>
<keyword evidence="2" id="KW-1185">Reference proteome</keyword>
<dbReference type="Proteomes" id="UP000009315">
    <property type="component" value="Unassembled WGS sequence"/>
</dbReference>
<proteinExistence type="predicted"/>
<dbReference type="EMBL" id="CAOS01000014">
    <property type="protein sequence ID" value="CCO09243.1"/>
    <property type="molecule type" value="Genomic_DNA"/>
</dbReference>
<organism evidence="1 2">
    <name type="scientific">Desulforamulus hydrothermalis Lam5 = DSM 18033</name>
    <dbReference type="NCBI Taxonomy" id="1121428"/>
    <lineage>
        <taxon>Bacteria</taxon>
        <taxon>Bacillati</taxon>
        <taxon>Bacillota</taxon>
        <taxon>Clostridia</taxon>
        <taxon>Eubacteriales</taxon>
        <taxon>Peptococcaceae</taxon>
        <taxon>Desulforamulus</taxon>
    </lineage>
</organism>
<sequence length="22" mass="2482">MLSVWLGRVSNKIMLINTGHVI</sequence>
<dbReference type="AlphaFoldDB" id="K8EC17"/>
<gene>
    <name evidence="1" type="ORF">DESHY_70029</name>
</gene>
<comment type="caution">
    <text evidence="1">The sequence shown here is derived from an EMBL/GenBank/DDBJ whole genome shotgun (WGS) entry which is preliminary data.</text>
</comment>
<reference evidence="1 2" key="1">
    <citation type="journal article" date="2013" name="Genome Announc.">
        <title>Genome Sequence of the Sulfate-Reducing Bacterium Desulfotomaculum hydrothermale Lam5(T).</title>
        <authorList>
            <person name="Amin O."/>
            <person name="Fardeau M.L."/>
            <person name="Valette O."/>
            <person name="Hirschler-Rea A."/>
            <person name="Barbe V."/>
            <person name="Medigue C."/>
            <person name="Vacherie B."/>
            <person name="Ollivier B."/>
            <person name="Bertin P.N."/>
            <person name="Dolla A."/>
        </authorList>
    </citation>
    <scope>NUCLEOTIDE SEQUENCE [LARGE SCALE GENOMIC DNA]</scope>
    <source>
        <strain evidence="2">Lam5 / DSM 18033</strain>
    </source>
</reference>
<protein>
    <submittedName>
        <fullName evidence="1">Uncharacterized protein</fullName>
    </submittedName>
</protein>
<name>K8EC17_9FIRM</name>